<gene>
    <name evidence="1" type="ORF">INT46_007397</name>
</gene>
<evidence type="ECO:0000313" key="1">
    <source>
        <dbReference type="EMBL" id="KAG2214472.1"/>
    </source>
</evidence>
<name>A0A8H7RNV5_9FUNG</name>
<dbReference type="OrthoDB" id="2286148at2759"/>
<sequence length="181" mass="20519">MPSMEEQLHMLQQQIATLQEQLNSGTPTPMQSADATATLPLHAMSARPHYDWVPSDSVTEIMNLEAPLNTHPLLSDSEKKSIIDLMNKGQRYENNSLKHLQYIHSVTYRTLDIFIHELITTEQGNPKLERYCSILHDIRNPMLHTGSALTQMCNNIALRAVDPSFSLKSTNSSYTLPLEEF</sequence>
<keyword evidence="2" id="KW-1185">Reference proteome</keyword>
<reference evidence="1" key="1">
    <citation type="submission" date="2020-12" db="EMBL/GenBank/DDBJ databases">
        <title>Metabolic potential, ecology and presence of endohyphal bacteria is reflected in genomic diversity of Mucoromycotina.</title>
        <authorList>
            <person name="Muszewska A."/>
            <person name="Okrasinska A."/>
            <person name="Steczkiewicz K."/>
            <person name="Drgas O."/>
            <person name="Orlowska M."/>
            <person name="Perlinska-Lenart U."/>
            <person name="Aleksandrzak-Piekarczyk T."/>
            <person name="Szatraj K."/>
            <person name="Zielenkiewicz U."/>
            <person name="Pilsyk S."/>
            <person name="Malc E."/>
            <person name="Mieczkowski P."/>
            <person name="Kruszewska J.S."/>
            <person name="Biernat P."/>
            <person name="Pawlowska J."/>
        </authorList>
    </citation>
    <scope>NUCLEOTIDE SEQUENCE</scope>
    <source>
        <strain evidence="1">CBS 226.32</strain>
    </source>
</reference>
<organism evidence="1 2">
    <name type="scientific">Mucor plumbeus</name>
    <dbReference type="NCBI Taxonomy" id="97098"/>
    <lineage>
        <taxon>Eukaryota</taxon>
        <taxon>Fungi</taxon>
        <taxon>Fungi incertae sedis</taxon>
        <taxon>Mucoromycota</taxon>
        <taxon>Mucoromycotina</taxon>
        <taxon>Mucoromycetes</taxon>
        <taxon>Mucorales</taxon>
        <taxon>Mucorineae</taxon>
        <taxon>Mucoraceae</taxon>
        <taxon>Mucor</taxon>
    </lineage>
</organism>
<accession>A0A8H7RNV5</accession>
<evidence type="ECO:0000313" key="2">
    <source>
        <dbReference type="Proteomes" id="UP000650833"/>
    </source>
</evidence>
<dbReference type="EMBL" id="JAEPRC010000026">
    <property type="protein sequence ID" value="KAG2214472.1"/>
    <property type="molecule type" value="Genomic_DNA"/>
</dbReference>
<dbReference type="AlphaFoldDB" id="A0A8H7RNV5"/>
<dbReference type="Proteomes" id="UP000650833">
    <property type="component" value="Unassembled WGS sequence"/>
</dbReference>
<protein>
    <submittedName>
        <fullName evidence="1">Uncharacterized protein</fullName>
    </submittedName>
</protein>
<comment type="caution">
    <text evidence="1">The sequence shown here is derived from an EMBL/GenBank/DDBJ whole genome shotgun (WGS) entry which is preliminary data.</text>
</comment>
<proteinExistence type="predicted"/>